<dbReference type="GO" id="GO:0005737">
    <property type="term" value="C:cytoplasm"/>
    <property type="evidence" value="ECO:0007669"/>
    <property type="project" value="TreeGrafter"/>
</dbReference>
<feature type="region of interest" description="Disordered" evidence="10">
    <location>
        <begin position="339"/>
        <end position="410"/>
    </location>
</feature>
<keyword evidence="6 9" id="KW-0067">ATP-binding</keyword>
<evidence type="ECO:0000256" key="4">
    <source>
        <dbReference type="ARBA" id="ARBA00022741"/>
    </source>
</evidence>
<keyword evidence="3" id="KW-0808">Transferase</keyword>
<feature type="compositionally biased region" description="Low complexity" evidence="10">
    <location>
        <begin position="424"/>
        <end position="433"/>
    </location>
</feature>
<dbReference type="EC" id="2.7.11.1" evidence="1"/>
<dbReference type="PANTHER" id="PTHR47634:SF9">
    <property type="entry name" value="PROTEIN KINASE DOMAIN-CONTAINING PROTEIN-RELATED"/>
    <property type="match status" value="1"/>
</dbReference>
<dbReference type="PANTHER" id="PTHR47634">
    <property type="entry name" value="PROTEIN KINASE DOMAIN-CONTAINING PROTEIN-RELATED"/>
    <property type="match status" value="1"/>
</dbReference>
<dbReference type="SUPFAM" id="SSF56112">
    <property type="entry name" value="Protein kinase-like (PK-like)"/>
    <property type="match status" value="1"/>
</dbReference>
<comment type="catalytic activity">
    <reaction evidence="7">
        <text>L-threonyl-[protein] + ATP = O-phospho-L-threonyl-[protein] + ADP + H(+)</text>
        <dbReference type="Rhea" id="RHEA:46608"/>
        <dbReference type="Rhea" id="RHEA-COMP:11060"/>
        <dbReference type="Rhea" id="RHEA-COMP:11605"/>
        <dbReference type="ChEBI" id="CHEBI:15378"/>
        <dbReference type="ChEBI" id="CHEBI:30013"/>
        <dbReference type="ChEBI" id="CHEBI:30616"/>
        <dbReference type="ChEBI" id="CHEBI:61977"/>
        <dbReference type="ChEBI" id="CHEBI:456216"/>
        <dbReference type="EC" id="2.7.11.1"/>
    </reaction>
</comment>
<dbReference type="InterPro" id="IPR000719">
    <property type="entry name" value="Prot_kinase_dom"/>
</dbReference>
<dbReference type="InterPro" id="IPR011009">
    <property type="entry name" value="Kinase-like_dom_sf"/>
</dbReference>
<dbReference type="GO" id="GO:0000245">
    <property type="term" value="P:spliceosomal complex assembly"/>
    <property type="evidence" value="ECO:0007669"/>
    <property type="project" value="TreeGrafter"/>
</dbReference>
<feature type="compositionally biased region" description="Polar residues" evidence="10">
    <location>
        <begin position="371"/>
        <end position="390"/>
    </location>
</feature>
<feature type="compositionally biased region" description="Basic and acidic residues" evidence="10">
    <location>
        <begin position="391"/>
        <end position="407"/>
    </location>
</feature>
<protein>
    <recommendedName>
        <fullName evidence="1">non-specific serine/threonine protein kinase</fullName>
        <ecNumber evidence="1">2.7.11.1</ecNumber>
    </recommendedName>
</protein>
<evidence type="ECO:0000256" key="3">
    <source>
        <dbReference type="ARBA" id="ARBA00022679"/>
    </source>
</evidence>
<dbReference type="VEuPathDB" id="VectorBase:GAUT029867"/>
<name>A0A1A9V961_GLOAU</name>
<dbReference type="Gene3D" id="3.30.200.20">
    <property type="entry name" value="Phosphorylase Kinase, domain 1"/>
    <property type="match status" value="1"/>
</dbReference>
<evidence type="ECO:0000256" key="2">
    <source>
        <dbReference type="ARBA" id="ARBA00022527"/>
    </source>
</evidence>
<dbReference type="STRING" id="7395.A0A1A9V961"/>
<dbReference type="InterPro" id="IPR051334">
    <property type="entry name" value="SRPK"/>
</dbReference>
<feature type="region of interest" description="Disordered" evidence="10">
    <location>
        <begin position="1"/>
        <end position="21"/>
    </location>
</feature>
<sequence length="633" mass="70900">MCLNYFRSDKSESTTTNDTLDTVLSGTEDEQESVSEYCRGGYHPVLIGDVFQNRFRVVRKVGWGNFSTVWLCRDLKEEIYVVLKVMKSAPHYTEIAGDEIRLLETIRDSDPTDEKRERIVRLLNQFTTRGVNGVHTCLVFEALGCSLYKLIVKNKYQGLPVDQVRNIIKQVLEGLDYLHTKCGIIHTDIKPENILLVIDNAAEMNQQIENEVTRLRLKGSSLPDSYSKLQPSWLKSVPANCECVLTVSSVEKQGPPKWPVQKGIEDNLTHNSSDSFMVSRIPRSDGWETDSSFPSFPALLSGGSITSGWGSNVSANVSESPGGRIWRHLDGKGITDKSVEEANKDRQPQDPVVATDATGATDNKLNEDDNVSNAKTVVFTNSDKTQSSSPDKSDKGINKAITKDQRGYQRAKKFIKKAQLTFRSSGSNSNTSSPKEQTINSGTPSKFSYTEAMQSLINNMGLKVKIADLGNACFEFHHSSEDIQTRQYRSIEVILGSGYSYSADIWSTACMAFEIATGDYLFEPDSRKPYSQDEHHLALMIQMLGTVPPDLIYRGKHGLNYFSSYGSLRCKIKLKPRSMADLLIAKYSWQPDEAKRFSEFLLPMLEFDPSARVTAAECLKHPWLEQEEVAPII</sequence>
<dbReference type="PROSITE" id="PS00108">
    <property type="entry name" value="PROTEIN_KINASE_ST"/>
    <property type="match status" value="1"/>
</dbReference>
<evidence type="ECO:0000256" key="9">
    <source>
        <dbReference type="PROSITE-ProRule" id="PRU10141"/>
    </source>
</evidence>
<dbReference type="Gene3D" id="1.10.510.10">
    <property type="entry name" value="Transferase(Phosphotransferase) domain 1"/>
    <property type="match status" value="2"/>
</dbReference>
<organism evidence="12 13">
    <name type="scientific">Glossina austeni</name>
    <name type="common">Savannah tsetse fly</name>
    <dbReference type="NCBI Taxonomy" id="7395"/>
    <lineage>
        <taxon>Eukaryota</taxon>
        <taxon>Metazoa</taxon>
        <taxon>Ecdysozoa</taxon>
        <taxon>Arthropoda</taxon>
        <taxon>Hexapoda</taxon>
        <taxon>Insecta</taxon>
        <taxon>Pterygota</taxon>
        <taxon>Neoptera</taxon>
        <taxon>Endopterygota</taxon>
        <taxon>Diptera</taxon>
        <taxon>Brachycera</taxon>
        <taxon>Muscomorpha</taxon>
        <taxon>Hippoboscoidea</taxon>
        <taxon>Glossinidae</taxon>
        <taxon>Glossina</taxon>
    </lineage>
</organism>
<evidence type="ECO:0000313" key="13">
    <source>
        <dbReference type="Proteomes" id="UP000078200"/>
    </source>
</evidence>
<dbReference type="AlphaFoldDB" id="A0A1A9V961"/>
<dbReference type="SMART" id="SM00220">
    <property type="entry name" value="S_TKc"/>
    <property type="match status" value="1"/>
</dbReference>
<dbReference type="PROSITE" id="PS00107">
    <property type="entry name" value="PROTEIN_KINASE_ATP"/>
    <property type="match status" value="1"/>
</dbReference>
<dbReference type="GO" id="GO:0004674">
    <property type="term" value="F:protein serine/threonine kinase activity"/>
    <property type="evidence" value="ECO:0007669"/>
    <property type="project" value="UniProtKB-KW"/>
</dbReference>
<feature type="compositionally biased region" description="Basic and acidic residues" evidence="10">
    <location>
        <begin position="339"/>
        <end position="348"/>
    </location>
</feature>
<comment type="catalytic activity">
    <reaction evidence="8">
        <text>L-seryl-[protein] + ATP = O-phospho-L-seryl-[protein] + ADP + H(+)</text>
        <dbReference type="Rhea" id="RHEA:17989"/>
        <dbReference type="Rhea" id="RHEA-COMP:9863"/>
        <dbReference type="Rhea" id="RHEA-COMP:11604"/>
        <dbReference type="ChEBI" id="CHEBI:15378"/>
        <dbReference type="ChEBI" id="CHEBI:29999"/>
        <dbReference type="ChEBI" id="CHEBI:30616"/>
        <dbReference type="ChEBI" id="CHEBI:83421"/>
        <dbReference type="ChEBI" id="CHEBI:456216"/>
        <dbReference type="EC" id="2.7.11.1"/>
    </reaction>
</comment>
<dbReference type="InterPro" id="IPR008271">
    <property type="entry name" value="Ser/Thr_kinase_AS"/>
</dbReference>
<dbReference type="GO" id="GO:0005634">
    <property type="term" value="C:nucleus"/>
    <property type="evidence" value="ECO:0007669"/>
    <property type="project" value="TreeGrafter"/>
</dbReference>
<keyword evidence="5" id="KW-0418">Kinase</keyword>
<evidence type="ECO:0000256" key="5">
    <source>
        <dbReference type="ARBA" id="ARBA00022777"/>
    </source>
</evidence>
<feature type="binding site" evidence="9">
    <location>
        <position position="84"/>
    </location>
    <ligand>
        <name>ATP</name>
        <dbReference type="ChEBI" id="CHEBI:30616"/>
    </ligand>
</feature>
<keyword evidence="13" id="KW-1185">Reference proteome</keyword>
<evidence type="ECO:0000256" key="6">
    <source>
        <dbReference type="ARBA" id="ARBA00022840"/>
    </source>
</evidence>
<keyword evidence="2" id="KW-0723">Serine/threonine-protein kinase</keyword>
<proteinExistence type="predicted"/>
<evidence type="ECO:0000313" key="12">
    <source>
        <dbReference type="EnsemblMetazoa" id="GAUT029867-PA"/>
    </source>
</evidence>
<dbReference type="PROSITE" id="PS50011">
    <property type="entry name" value="PROTEIN_KINASE_DOM"/>
    <property type="match status" value="1"/>
</dbReference>
<feature type="domain" description="Protein kinase" evidence="11">
    <location>
        <begin position="55"/>
        <end position="624"/>
    </location>
</feature>
<dbReference type="Proteomes" id="UP000078200">
    <property type="component" value="Unassembled WGS sequence"/>
</dbReference>
<dbReference type="InterPro" id="IPR017441">
    <property type="entry name" value="Protein_kinase_ATP_BS"/>
</dbReference>
<evidence type="ECO:0000256" key="10">
    <source>
        <dbReference type="SAM" id="MobiDB-lite"/>
    </source>
</evidence>
<dbReference type="EnsemblMetazoa" id="GAUT029867-RA">
    <property type="protein sequence ID" value="GAUT029867-PA"/>
    <property type="gene ID" value="GAUT029867"/>
</dbReference>
<reference evidence="12" key="1">
    <citation type="submission" date="2020-05" db="UniProtKB">
        <authorList>
            <consortium name="EnsemblMetazoa"/>
        </authorList>
    </citation>
    <scope>IDENTIFICATION</scope>
    <source>
        <strain evidence="12">TTRI</strain>
    </source>
</reference>
<dbReference type="GO" id="GO:0005524">
    <property type="term" value="F:ATP binding"/>
    <property type="evidence" value="ECO:0007669"/>
    <property type="project" value="UniProtKB-UniRule"/>
</dbReference>
<dbReference type="Pfam" id="PF00069">
    <property type="entry name" value="Pkinase"/>
    <property type="match status" value="2"/>
</dbReference>
<evidence type="ECO:0000256" key="1">
    <source>
        <dbReference type="ARBA" id="ARBA00012513"/>
    </source>
</evidence>
<evidence type="ECO:0000256" key="8">
    <source>
        <dbReference type="ARBA" id="ARBA00048679"/>
    </source>
</evidence>
<evidence type="ECO:0000256" key="7">
    <source>
        <dbReference type="ARBA" id="ARBA00047899"/>
    </source>
</evidence>
<dbReference type="GO" id="GO:0050684">
    <property type="term" value="P:regulation of mRNA processing"/>
    <property type="evidence" value="ECO:0007669"/>
    <property type="project" value="TreeGrafter"/>
</dbReference>
<accession>A0A1A9V961</accession>
<dbReference type="FunFam" id="3.30.200.20:FF:000322">
    <property type="entry name" value="Uncharacterized protein, isoform D"/>
    <property type="match status" value="1"/>
</dbReference>
<feature type="compositionally biased region" description="Polar residues" evidence="10">
    <location>
        <begin position="434"/>
        <end position="445"/>
    </location>
</feature>
<evidence type="ECO:0000259" key="11">
    <source>
        <dbReference type="PROSITE" id="PS50011"/>
    </source>
</evidence>
<keyword evidence="4 9" id="KW-0547">Nucleotide-binding</keyword>
<dbReference type="FunFam" id="1.10.510.10:FF:000275">
    <property type="entry name" value="SRSF protein kinase 2 isoform X3"/>
    <property type="match status" value="1"/>
</dbReference>
<feature type="region of interest" description="Disordered" evidence="10">
    <location>
        <begin position="423"/>
        <end position="445"/>
    </location>
</feature>